<protein>
    <submittedName>
        <fullName evidence="1">Uncharacterized protein</fullName>
    </submittedName>
</protein>
<organism evidence="1 2">
    <name type="scientific">Dendrolimus kikuchii</name>
    <dbReference type="NCBI Taxonomy" id="765133"/>
    <lineage>
        <taxon>Eukaryota</taxon>
        <taxon>Metazoa</taxon>
        <taxon>Ecdysozoa</taxon>
        <taxon>Arthropoda</taxon>
        <taxon>Hexapoda</taxon>
        <taxon>Insecta</taxon>
        <taxon>Pterygota</taxon>
        <taxon>Neoptera</taxon>
        <taxon>Endopterygota</taxon>
        <taxon>Lepidoptera</taxon>
        <taxon>Glossata</taxon>
        <taxon>Ditrysia</taxon>
        <taxon>Bombycoidea</taxon>
        <taxon>Lasiocampidae</taxon>
        <taxon>Dendrolimus</taxon>
    </lineage>
</organism>
<comment type="caution">
    <text evidence="1">The sequence shown here is derived from an EMBL/GenBank/DDBJ whole genome shotgun (WGS) entry which is preliminary data.</text>
</comment>
<proteinExistence type="predicted"/>
<dbReference type="EMBL" id="CM034415">
    <property type="protein sequence ID" value="KAJ0169852.1"/>
    <property type="molecule type" value="Genomic_DNA"/>
</dbReference>
<sequence length="1028" mass="117157">MGLPENEWYIKAPWGRICIIAWGDCRNPPVLLCHGAMDTAVSFRPLVQMLPSKFYYIAMELPGSGKSDRFPQGLMISVYDMVYSIGAVAKHFRWETFACIAHSLGALTVRTYNVTNPGMISKLVELDPINFFAVEPEYFQLWYEKNFVKFYNNYEKYNTPKGKAPKLKWKDAVEKVSKLRDIPEEVTAAILERMSEPAGNGNIRYTFDLRIEIITSVPFSSDHVRKIFTNLTTPTLMITTESSLKNGLFRNTKFLLDEKNYPHNNFRMRSVAGSHNVHVSKPTAVAGYVGQFLLHGGTDFILPKMALFMKQDFAPPILSKRWLLTKFRPNMVIYNHHHIISILESGLLFREDSVEVEQEASSPEEVWRTAGGTKGGWLTRGEALTSAAAIGACVCLFPPRSFNRTSLINLATYISLPVALRASHRARCKGSLSNLLVTMRDYLALARRSAACLKEYAALHAQIGSLSSVIESTHTLLCRQQSELCVLMSRASSALLGNAPWLRADVCWEVMERDNSDGLMKIHHAFLVVQSTLLKHIAMAHFIPSIHAQKLYKNYNERIFWLHNVLICHLNDIFRENFEALERMYRLLKNSGNKSGENSKKLGNAVNDSWVYSEVHTSVAKACLEMKLALNKCTGLDMFLDSCALNKEEIDVNILYKDLDDLVENLTNCLSSVQKAQLRLKKINNKVTVSIKHDSDEDGGLTVAEQVSLLKIVDREPETKDEVFYLVKTDDDIEVVQPVDVTTAPGKKEKENTKMVLCELKRKLGKREDVMRERERQALIKTMPELKCVPEFERQIKLEEFVDKRGYITKLKRSPLKQRLFKNYNISKKKCSISKKLKKIELKINKYKNKCDFNNNVSYEANTKFNFKSKLLTFEVTKRNLGIIMWCKVEARKRDSFSDFSDGLSDVEAGTANKNVNEVYNNEKYRFSKRDLEFTSLSDSDESYHVLNDVRKHRVIRKKNHPSRQAYNLNNRGVDVDESMKPIEYSFGTGLSMASILQINNNARLPNMAAEEVFIGDGEVSSDSGNDF</sequence>
<evidence type="ECO:0000313" key="2">
    <source>
        <dbReference type="Proteomes" id="UP000824533"/>
    </source>
</evidence>
<gene>
    <name evidence="1" type="ORF">K1T71_014458</name>
</gene>
<dbReference type="Proteomes" id="UP000824533">
    <property type="component" value="Linkage Group LG29"/>
</dbReference>
<reference evidence="1 2" key="1">
    <citation type="journal article" date="2021" name="Front. Genet.">
        <title>Chromosome-Level Genome Assembly Reveals Significant Gene Expansion in the Toll and IMD Signaling Pathways of Dendrolimus kikuchii.</title>
        <authorList>
            <person name="Zhou J."/>
            <person name="Wu P."/>
            <person name="Xiong Z."/>
            <person name="Liu N."/>
            <person name="Zhao N."/>
            <person name="Ji M."/>
            <person name="Qiu Y."/>
            <person name="Yang B."/>
        </authorList>
    </citation>
    <scope>NUCLEOTIDE SEQUENCE [LARGE SCALE GENOMIC DNA]</scope>
    <source>
        <strain evidence="1">Ann1</strain>
    </source>
</reference>
<keyword evidence="2" id="KW-1185">Reference proteome</keyword>
<evidence type="ECO:0000313" key="1">
    <source>
        <dbReference type="EMBL" id="KAJ0169852.1"/>
    </source>
</evidence>
<name>A0ACC1CEF7_9NEOP</name>
<accession>A0ACC1CEF7</accession>